<name>A0A0D2N8I7_HYPSF</name>
<sequence>MAAPGVLSPSPFLDWLIPSPLCKGGAKSNPIYCPRFSMTRNRRVWRLFTSRTSPLPKKRTLSPRILELQSPDFLASLNWLLDLSPEILDTYLQHTKGIDGHNAKSPIVVVDPTPPTRDLSPRAPAAPRSFLGNSFDIDCSATGLSANHPDRF</sequence>
<accession>A0A0D2N8I7</accession>
<gene>
    <name evidence="1" type="ORF">HYPSUDRAFT_209876</name>
</gene>
<evidence type="ECO:0000313" key="2">
    <source>
        <dbReference type="Proteomes" id="UP000054270"/>
    </source>
</evidence>
<protein>
    <submittedName>
        <fullName evidence="1">Uncharacterized protein</fullName>
    </submittedName>
</protein>
<dbReference type="AlphaFoldDB" id="A0A0D2N8I7"/>
<evidence type="ECO:0000313" key="1">
    <source>
        <dbReference type="EMBL" id="KJA13036.1"/>
    </source>
</evidence>
<dbReference type="EMBL" id="KN817799">
    <property type="protein sequence ID" value="KJA13036.1"/>
    <property type="molecule type" value="Genomic_DNA"/>
</dbReference>
<proteinExistence type="predicted"/>
<keyword evidence="2" id="KW-1185">Reference proteome</keyword>
<dbReference type="Proteomes" id="UP000054270">
    <property type="component" value="Unassembled WGS sequence"/>
</dbReference>
<reference evidence="2" key="1">
    <citation type="submission" date="2014-04" db="EMBL/GenBank/DDBJ databases">
        <title>Evolutionary Origins and Diversification of the Mycorrhizal Mutualists.</title>
        <authorList>
            <consortium name="DOE Joint Genome Institute"/>
            <consortium name="Mycorrhizal Genomics Consortium"/>
            <person name="Kohler A."/>
            <person name="Kuo A."/>
            <person name="Nagy L.G."/>
            <person name="Floudas D."/>
            <person name="Copeland A."/>
            <person name="Barry K.W."/>
            <person name="Cichocki N."/>
            <person name="Veneault-Fourrey C."/>
            <person name="LaButti K."/>
            <person name="Lindquist E.A."/>
            <person name="Lipzen A."/>
            <person name="Lundell T."/>
            <person name="Morin E."/>
            <person name="Murat C."/>
            <person name="Riley R."/>
            <person name="Ohm R."/>
            <person name="Sun H."/>
            <person name="Tunlid A."/>
            <person name="Henrissat B."/>
            <person name="Grigoriev I.V."/>
            <person name="Hibbett D.S."/>
            <person name="Martin F."/>
        </authorList>
    </citation>
    <scope>NUCLEOTIDE SEQUENCE [LARGE SCALE GENOMIC DNA]</scope>
    <source>
        <strain evidence="2">FD-334 SS-4</strain>
    </source>
</reference>
<organism evidence="1 2">
    <name type="scientific">Hypholoma sublateritium (strain FD-334 SS-4)</name>
    <dbReference type="NCBI Taxonomy" id="945553"/>
    <lineage>
        <taxon>Eukaryota</taxon>
        <taxon>Fungi</taxon>
        <taxon>Dikarya</taxon>
        <taxon>Basidiomycota</taxon>
        <taxon>Agaricomycotina</taxon>
        <taxon>Agaricomycetes</taxon>
        <taxon>Agaricomycetidae</taxon>
        <taxon>Agaricales</taxon>
        <taxon>Agaricineae</taxon>
        <taxon>Strophariaceae</taxon>
        <taxon>Hypholoma</taxon>
    </lineage>
</organism>
<feature type="non-terminal residue" evidence="1">
    <location>
        <position position="152"/>
    </location>
</feature>